<sequence length="104" mass="11430">MTAPQIYPVRLREATNVELLASNVVEGPNRVTFDAKLDSLHCLRLEACRADVATVASARDTPRSMIWAGAMCRHDGTVIATDRELRVYYNRGEGQRAVDRGAAA</sequence>
<dbReference type="EMBL" id="FNTL01000003">
    <property type="protein sequence ID" value="SEB45934.1"/>
    <property type="molecule type" value="Genomic_DNA"/>
</dbReference>
<accession>A0A1H4JHZ1</accession>
<name>A0A1H4JHZ1_RHOJO</name>
<proteinExistence type="predicted"/>
<dbReference type="AlphaFoldDB" id="A0A1H4JHZ1"/>
<gene>
    <name evidence="1" type="ORF">SAMN04490220_0915</name>
</gene>
<evidence type="ECO:0000313" key="2">
    <source>
        <dbReference type="Proteomes" id="UP000183407"/>
    </source>
</evidence>
<organism evidence="1 2">
    <name type="scientific">Rhodococcus jostii</name>
    <dbReference type="NCBI Taxonomy" id="132919"/>
    <lineage>
        <taxon>Bacteria</taxon>
        <taxon>Bacillati</taxon>
        <taxon>Actinomycetota</taxon>
        <taxon>Actinomycetes</taxon>
        <taxon>Mycobacteriales</taxon>
        <taxon>Nocardiaceae</taxon>
        <taxon>Rhodococcus</taxon>
    </lineage>
</organism>
<dbReference type="Proteomes" id="UP000183407">
    <property type="component" value="Unassembled WGS sequence"/>
</dbReference>
<evidence type="ECO:0000313" key="1">
    <source>
        <dbReference type="EMBL" id="SEB45934.1"/>
    </source>
</evidence>
<reference evidence="2" key="1">
    <citation type="submission" date="2016-10" db="EMBL/GenBank/DDBJ databases">
        <authorList>
            <person name="Varghese N."/>
        </authorList>
    </citation>
    <scope>NUCLEOTIDE SEQUENCE [LARGE SCALE GENOMIC DNA]</scope>
    <source>
        <strain evidence="2">DSM 44719</strain>
    </source>
</reference>
<protein>
    <submittedName>
        <fullName evidence="1">Uncharacterized protein</fullName>
    </submittedName>
</protein>